<dbReference type="Proteomes" id="UP001223520">
    <property type="component" value="Chromosome"/>
</dbReference>
<reference evidence="1 2" key="1">
    <citation type="journal article" date="2023" name="Limnol Oceanogr Lett">
        <title>Environmental adaptations by the intertidal Antarctic cyanobacterium Halotia branconii CENA392 as revealed using long-read genome sequencing.</title>
        <authorList>
            <person name="Dextro R.B."/>
            <person name="Delbaje E."/>
            <person name="Freitas P.N.N."/>
            <person name="Geraldes V."/>
            <person name="Pinto E."/>
            <person name="Long P.F."/>
            <person name="Fiore M.F."/>
        </authorList>
    </citation>
    <scope>NUCLEOTIDE SEQUENCE [LARGE SCALE GENOMIC DNA]</scope>
    <source>
        <strain evidence="1 2">CENA392</strain>
    </source>
</reference>
<organism evidence="1 2">
    <name type="scientific">Halotia branconii CENA392</name>
    <dbReference type="NCBI Taxonomy" id="1539056"/>
    <lineage>
        <taxon>Bacteria</taxon>
        <taxon>Bacillati</taxon>
        <taxon>Cyanobacteriota</taxon>
        <taxon>Cyanophyceae</taxon>
        <taxon>Nostocales</taxon>
        <taxon>Nodulariaceae</taxon>
        <taxon>Halotia</taxon>
    </lineage>
</organism>
<dbReference type="EMBL" id="CP124543">
    <property type="protein sequence ID" value="WGV23744.1"/>
    <property type="molecule type" value="Genomic_DNA"/>
</dbReference>
<dbReference type="RefSeq" id="WP_281481074.1">
    <property type="nucleotide sequence ID" value="NZ_CP124543.1"/>
</dbReference>
<evidence type="ECO:0000313" key="1">
    <source>
        <dbReference type="EMBL" id="WGV23744.1"/>
    </source>
</evidence>
<keyword evidence="2" id="KW-1185">Reference proteome</keyword>
<dbReference type="KEGG" id="hbq:QI031_18225"/>
<evidence type="ECO:0000313" key="2">
    <source>
        <dbReference type="Proteomes" id="UP001223520"/>
    </source>
</evidence>
<sequence>MKIKIWPIALTLFLCFGYIVSQVKAAKPIKNNGMDEQFRNEATKQFTRPWSARRGIESIDRNAEVILVKVPLDQLSNALAKKSIESRYDVMGKEIEASGTFVFAYQLVGHPWSIIVSDTMHLQSTELAQLSKQLEKPVIKLNVSDTSGTIGYDLFEDGRLVEYFQGEEGELADDANEHGIQPQRYLLSPYPDDEPETQQTAYFWSLRRQLIAKEIGNIWSFTNQFLIEYDAFDPAIDSSYLLGESSLRRGDRYQVQNQGFTLVLGYGQKITSVPDLVRVDYFKLGN</sequence>
<proteinExistence type="predicted"/>
<accession>A0AAJ6P7H4</accession>
<name>A0AAJ6P7H4_9CYAN</name>
<dbReference type="AlphaFoldDB" id="A0AAJ6P7H4"/>
<protein>
    <submittedName>
        <fullName evidence="1">Uncharacterized protein</fullName>
    </submittedName>
</protein>
<gene>
    <name evidence="1" type="ORF">QI031_18225</name>
</gene>